<gene>
    <name evidence="2" type="ORF">SV7mr_40160</name>
</gene>
<evidence type="ECO:0000313" key="3">
    <source>
        <dbReference type="Proteomes" id="UP000315003"/>
    </source>
</evidence>
<protein>
    <submittedName>
        <fullName evidence="2">Uncharacterized protein</fullName>
    </submittedName>
</protein>
<feature type="compositionally biased region" description="Polar residues" evidence="1">
    <location>
        <begin position="60"/>
        <end position="98"/>
    </location>
</feature>
<evidence type="ECO:0000313" key="2">
    <source>
        <dbReference type="EMBL" id="QDT61480.1"/>
    </source>
</evidence>
<feature type="compositionally biased region" description="Polar residues" evidence="1">
    <location>
        <begin position="198"/>
        <end position="208"/>
    </location>
</feature>
<evidence type="ECO:0000256" key="1">
    <source>
        <dbReference type="SAM" id="MobiDB-lite"/>
    </source>
</evidence>
<feature type="compositionally biased region" description="Low complexity" evidence="1">
    <location>
        <begin position="210"/>
        <end position="254"/>
    </location>
</feature>
<sequence length="812" mass="86109">MIEIQQAKADIADGKVKPPMPSWLVDQPDRRATSDRGVATASQAQPDQPSWLELAEYQSVPAQGTGPNRTGPNRTGPNHAGQPSDSANQPGSVAQTSGFFPALGGRQMLSAQHGAVQHASPGAGWQGDASLASRVGSTVAPPSGTGSNKSVELDFNQPPALARSTANVPTPDRAGEALHPRRSFFPSPAGPASGAVLDSQQMIAQDQRVTGEAPPTATPPTATLPTATLPTGAFPTAEPEIVAAASPAPTASPAQTIESATEPPAADRYANHLAPRVSLPSETNAAPNTTIPSQLGPPVSAPVPTPGLAPESATPNALATADPMVLPPIEAAGKSSVQFADLVSDTQREDLGVNQVATFDLIDQDSFTPDSSPSDRVLASHPVSDLSQPGQQEPIALPPVATSELATIRPNDPSEQLIGSQAISGVDVDAATGRPRILFQPAVPARDAAGRSILRPTISVAALIGQDQGAESVVEIIDASQGQSGSVLELPVEDSQSEVLWIPAPLRDHSLPVRQRAWQLVRSGARALKTKPRYDAGVGQERLAFALFEMDAAQPNNNFRIRTQAAYNWEYPDRAEYLWSRIGGKGPGVSIPPETSVDFQDFRLAMEVGGARFSMTTEIPLRFINPTSTPNTGGMGDMVTVAKTLMMDKERFKLSQVLLTQMPTGTPSKGRGNGHVSMEPGFVSSFAWTDRTIINNELKLWFPLGGEPGFSGPVLRYGAGFAHLWYDSDQFAIIPTFEIVGWSALNGQKTNEFGLTETYDGENILNLYPGLRLVSDRSSSGTVFELGLNGGFTISERHWYDKIIRLDARWTF</sequence>
<feature type="region of interest" description="Disordered" evidence="1">
    <location>
        <begin position="364"/>
        <end position="392"/>
    </location>
</feature>
<feature type="compositionally biased region" description="Polar residues" evidence="1">
    <location>
        <begin position="280"/>
        <end position="293"/>
    </location>
</feature>
<feature type="region of interest" description="Disordered" evidence="1">
    <location>
        <begin position="1"/>
        <end position="315"/>
    </location>
</feature>
<proteinExistence type="predicted"/>
<dbReference type="EMBL" id="CP036272">
    <property type="protein sequence ID" value="QDT61480.1"/>
    <property type="molecule type" value="Genomic_DNA"/>
</dbReference>
<name>A0A517SZB2_9BACT</name>
<accession>A0A517SZB2</accession>
<feature type="compositionally biased region" description="Polar residues" evidence="1">
    <location>
        <begin position="365"/>
        <end position="374"/>
    </location>
</feature>
<dbReference type="AlphaFoldDB" id="A0A517SZB2"/>
<dbReference type="Proteomes" id="UP000315003">
    <property type="component" value="Chromosome"/>
</dbReference>
<reference evidence="2 3" key="1">
    <citation type="submission" date="2019-02" db="EMBL/GenBank/DDBJ databases">
        <title>Deep-cultivation of Planctomycetes and their phenomic and genomic characterization uncovers novel biology.</title>
        <authorList>
            <person name="Wiegand S."/>
            <person name="Jogler M."/>
            <person name="Boedeker C."/>
            <person name="Pinto D."/>
            <person name="Vollmers J."/>
            <person name="Rivas-Marin E."/>
            <person name="Kohn T."/>
            <person name="Peeters S.H."/>
            <person name="Heuer A."/>
            <person name="Rast P."/>
            <person name="Oberbeckmann S."/>
            <person name="Bunk B."/>
            <person name="Jeske O."/>
            <person name="Meyerdierks A."/>
            <person name="Storesund J.E."/>
            <person name="Kallscheuer N."/>
            <person name="Luecker S."/>
            <person name="Lage O.M."/>
            <person name="Pohl T."/>
            <person name="Merkel B.J."/>
            <person name="Hornburger P."/>
            <person name="Mueller R.-W."/>
            <person name="Bruemmer F."/>
            <person name="Labrenz M."/>
            <person name="Spormann A.M."/>
            <person name="Op den Camp H."/>
            <person name="Overmann J."/>
            <person name="Amann R."/>
            <person name="Jetten M.S.M."/>
            <person name="Mascher T."/>
            <person name="Medema M.H."/>
            <person name="Devos D.P."/>
            <person name="Kaster A.-K."/>
            <person name="Ovreas L."/>
            <person name="Rohde M."/>
            <person name="Galperin M.Y."/>
            <person name="Jogler C."/>
        </authorList>
    </citation>
    <scope>NUCLEOTIDE SEQUENCE [LARGE SCALE GENOMIC DNA]</scope>
    <source>
        <strain evidence="2 3">SV_7m_r</strain>
    </source>
</reference>
<organism evidence="2 3">
    <name type="scientific">Stieleria bergensis</name>
    <dbReference type="NCBI Taxonomy" id="2528025"/>
    <lineage>
        <taxon>Bacteria</taxon>
        <taxon>Pseudomonadati</taxon>
        <taxon>Planctomycetota</taxon>
        <taxon>Planctomycetia</taxon>
        <taxon>Pirellulales</taxon>
        <taxon>Pirellulaceae</taxon>
        <taxon>Stieleria</taxon>
    </lineage>
</organism>
<keyword evidence="3" id="KW-1185">Reference proteome</keyword>